<dbReference type="Gene3D" id="3.40.50.720">
    <property type="entry name" value="NAD(P)-binding Rossmann-like Domain"/>
    <property type="match status" value="1"/>
</dbReference>
<dbReference type="CDD" id="cd05374">
    <property type="entry name" value="17beta-HSD-like_SDR_c"/>
    <property type="match status" value="1"/>
</dbReference>
<dbReference type="PRINTS" id="PR00081">
    <property type="entry name" value="GDHRDH"/>
</dbReference>
<comment type="similarity">
    <text evidence="1 4">Belongs to the short-chain dehydrogenases/reductases (SDR) family.</text>
</comment>
<dbReference type="PROSITE" id="PS00061">
    <property type="entry name" value="ADH_SHORT"/>
    <property type="match status" value="1"/>
</dbReference>
<dbReference type="AlphaFoldDB" id="A0A0D0CFH3"/>
<keyword evidence="3" id="KW-0560">Oxidoreductase</keyword>
<reference evidence="5 6" key="1">
    <citation type="submission" date="2014-04" db="EMBL/GenBank/DDBJ databases">
        <title>Evolutionary Origins and Diversification of the Mycorrhizal Mutualists.</title>
        <authorList>
            <consortium name="DOE Joint Genome Institute"/>
            <consortium name="Mycorrhizal Genomics Consortium"/>
            <person name="Kohler A."/>
            <person name="Kuo A."/>
            <person name="Nagy L.G."/>
            <person name="Floudas D."/>
            <person name="Copeland A."/>
            <person name="Barry K.W."/>
            <person name="Cichocki N."/>
            <person name="Veneault-Fourrey C."/>
            <person name="LaButti K."/>
            <person name="Lindquist E.A."/>
            <person name="Lipzen A."/>
            <person name="Lundell T."/>
            <person name="Morin E."/>
            <person name="Murat C."/>
            <person name="Riley R."/>
            <person name="Ohm R."/>
            <person name="Sun H."/>
            <person name="Tunlid A."/>
            <person name="Henrissat B."/>
            <person name="Grigoriev I.V."/>
            <person name="Hibbett D.S."/>
            <person name="Martin F."/>
        </authorList>
    </citation>
    <scope>NUCLEOTIDE SEQUENCE [LARGE SCALE GENOMIC DNA]</scope>
    <source>
        <strain evidence="5 6">FD-317 M1</strain>
    </source>
</reference>
<dbReference type="Proteomes" id="UP000053593">
    <property type="component" value="Unassembled WGS sequence"/>
</dbReference>
<protein>
    <recommendedName>
        <fullName evidence="7">NAD(P)-binding protein</fullName>
    </recommendedName>
</protein>
<dbReference type="PANTHER" id="PTHR43976">
    <property type="entry name" value="SHORT CHAIN DEHYDROGENASE"/>
    <property type="match status" value="1"/>
</dbReference>
<dbReference type="EMBL" id="KN834825">
    <property type="protein sequence ID" value="KIK53703.1"/>
    <property type="molecule type" value="Genomic_DNA"/>
</dbReference>
<evidence type="ECO:0000256" key="1">
    <source>
        <dbReference type="ARBA" id="ARBA00006484"/>
    </source>
</evidence>
<dbReference type="PANTHER" id="PTHR43976:SF16">
    <property type="entry name" value="SHORT-CHAIN DEHYDROGENASE_REDUCTASE FAMILY PROTEIN"/>
    <property type="match status" value="1"/>
</dbReference>
<dbReference type="PRINTS" id="PR00080">
    <property type="entry name" value="SDRFAMILY"/>
</dbReference>
<dbReference type="HOGENOM" id="CLU_010194_2_9_1"/>
<keyword evidence="6" id="KW-1185">Reference proteome</keyword>
<dbReference type="OrthoDB" id="1274115at2759"/>
<evidence type="ECO:0000313" key="6">
    <source>
        <dbReference type="Proteomes" id="UP000053593"/>
    </source>
</evidence>
<dbReference type="InterPro" id="IPR020904">
    <property type="entry name" value="Sc_DH/Rdtase_CS"/>
</dbReference>
<evidence type="ECO:0008006" key="7">
    <source>
        <dbReference type="Google" id="ProtNLM"/>
    </source>
</evidence>
<name>A0A0D0CFH3_9AGAR</name>
<evidence type="ECO:0000256" key="2">
    <source>
        <dbReference type="ARBA" id="ARBA00022857"/>
    </source>
</evidence>
<evidence type="ECO:0000313" key="5">
    <source>
        <dbReference type="EMBL" id="KIK53703.1"/>
    </source>
</evidence>
<keyword evidence="2" id="KW-0521">NADP</keyword>
<accession>A0A0D0CFH3</accession>
<sequence length="312" mass="34515">MASPRVWLITGTSSGFGRRFVTAILRRGDRVIATARNLASIQKPDFFPKSDNLRTMQLDISVDEETIKKKAQEALSFWGRVDVLINNAGFPLKIFAEDATLADFQSQFQTNFYGPAALTTALLPQMRSRNEGTIVMIGSRSSWEPLESLSIYAASKAALRVYSETLAKENFSKYPGIRIIIAEPAGFRTESNILGYPQHAPSGSDTAYDVAMKKGQSFFDTFYGQQKGDPDKAVELMVDVVRGEGRAESRIGYGHLADSNAAGSLIYLPLGKEANTQLEAKCKKMLRVVKEWRDLTDNLDHEDANLAAWAKS</sequence>
<dbReference type="InterPro" id="IPR036291">
    <property type="entry name" value="NAD(P)-bd_dom_sf"/>
</dbReference>
<proteinExistence type="inferred from homology"/>
<dbReference type="Pfam" id="PF00106">
    <property type="entry name" value="adh_short"/>
    <property type="match status" value="1"/>
</dbReference>
<organism evidence="5 6">
    <name type="scientific">Collybiopsis luxurians FD-317 M1</name>
    <dbReference type="NCBI Taxonomy" id="944289"/>
    <lineage>
        <taxon>Eukaryota</taxon>
        <taxon>Fungi</taxon>
        <taxon>Dikarya</taxon>
        <taxon>Basidiomycota</taxon>
        <taxon>Agaricomycotina</taxon>
        <taxon>Agaricomycetes</taxon>
        <taxon>Agaricomycetidae</taxon>
        <taxon>Agaricales</taxon>
        <taxon>Marasmiineae</taxon>
        <taxon>Omphalotaceae</taxon>
        <taxon>Collybiopsis</taxon>
        <taxon>Collybiopsis luxurians</taxon>
    </lineage>
</organism>
<dbReference type="InterPro" id="IPR051911">
    <property type="entry name" value="SDR_oxidoreductase"/>
</dbReference>
<gene>
    <name evidence="5" type="ORF">GYMLUDRAFT_63588</name>
</gene>
<dbReference type="SUPFAM" id="SSF51735">
    <property type="entry name" value="NAD(P)-binding Rossmann-fold domains"/>
    <property type="match status" value="1"/>
</dbReference>
<dbReference type="InterPro" id="IPR002347">
    <property type="entry name" value="SDR_fam"/>
</dbReference>
<evidence type="ECO:0000256" key="3">
    <source>
        <dbReference type="ARBA" id="ARBA00023002"/>
    </source>
</evidence>
<dbReference type="GO" id="GO:0016491">
    <property type="term" value="F:oxidoreductase activity"/>
    <property type="evidence" value="ECO:0007669"/>
    <property type="project" value="UniProtKB-KW"/>
</dbReference>
<evidence type="ECO:0000256" key="4">
    <source>
        <dbReference type="RuleBase" id="RU000363"/>
    </source>
</evidence>